<evidence type="ECO:0000256" key="3">
    <source>
        <dbReference type="ARBA" id="ARBA00004496"/>
    </source>
</evidence>
<dbReference type="EMBL" id="JASJUS010000034">
    <property type="protein sequence ID" value="MDL2080545.1"/>
    <property type="molecule type" value="Genomic_DNA"/>
</dbReference>
<keyword evidence="8" id="KW-0808">Transferase</keyword>
<evidence type="ECO:0000256" key="13">
    <source>
        <dbReference type="ARBA" id="ARBA00023014"/>
    </source>
</evidence>
<comment type="caution">
    <text evidence="17">The sequence shown here is derived from an EMBL/GenBank/DDBJ whole genome shotgun (WGS) entry which is preliminary data.</text>
</comment>
<dbReference type="SMART" id="SM00387">
    <property type="entry name" value="HATPase_c"/>
    <property type="match status" value="1"/>
</dbReference>
<evidence type="ECO:0000313" key="17">
    <source>
        <dbReference type="EMBL" id="MDL2080545.1"/>
    </source>
</evidence>
<proteinExistence type="predicted"/>
<dbReference type="Gene3D" id="1.20.5.1930">
    <property type="match status" value="1"/>
</dbReference>
<evidence type="ECO:0000256" key="5">
    <source>
        <dbReference type="ARBA" id="ARBA00017322"/>
    </source>
</evidence>
<dbReference type="GO" id="GO:0016301">
    <property type="term" value="F:kinase activity"/>
    <property type="evidence" value="ECO:0007669"/>
    <property type="project" value="UniProtKB-KW"/>
</dbReference>
<dbReference type="InterPro" id="IPR003594">
    <property type="entry name" value="HATPase_dom"/>
</dbReference>
<evidence type="ECO:0000256" key="2">
    <source>
        <dbReference type="ARBA" id="ARBA00001966"/>
    </source>
</evidence>
<dbReference type="PRINTS" id="PR00344">
    <property type="entry name" value="BCTRLSENSOR"/>
</dbReference>
<keyword evidence="9" id="KW-0479">Metal-binding</keyword>
<keyword evidence="12" id="KW-0902">Two-component regulatory system</keyword>
<dbReference type="SUPFAM" id="SSF55874">
    <property type="entry name" value="ATPase domain of HSP90 chaperone/DNA topoisomerase II/histidine kinase"/>
    <property type="match status" value="1"/>
</dbReference>
<organism evidence="17 18">
    <name type="scientific">Streptomyces fuscus</name>
    <dbReference type="NCBI Taxonomy" id="3048495"/>
    <lineage>
        <taxon>Bacteria</taxon>
        <taxon>Bacillati</taxon>
        <taxon>Actinomycetota</taxon>
        <taxon>Actinomycetes</taxon>
        <taxon>Kitasatosporales</taxon>
        <taxon>Streptomycetaceae</taxon>
        <taxon>Streptomyces</taxon>
    </lineage>
</organism>
<dbReference type="InterPro" id="IPR036890">
    <property type="entry name" value="HATPase_C_sf"/>
</dbReference>
<evidence type="ECO:0000256" key="12">
    <source>
        <dbReference type="ARBA" id="ARBA00023012"/>
    </source>
</evidence>
<evidence type="ECO:0000256" key="1">
    <source>
        <dbReference type="ARBA" id="ARBA00000085"/>
    </source>
</evidence>
<accession>A0ABT7J6P0</accession>
<dbReference type="InterPro" id="IPR004358">
    <property type="entry name" value="Sig_transdc_His_kin-like_C"/>
</dbReference>
<evidence type="ECO:0000256" key="7">
    <source>
        <dbReference type="ARBA" id="ARBA00022490"/>
    </source>
</evidence>
<evidence type="ECO:0000259" key="16">
    <source>
        <dbReference type="PROSITE" id="PS50109"/>
    </source>
</evidence>
<comment type="cofactor">
    <cofactor evidence="2">
        <name>[4Fe-4S] cluster</name>
        <dbReference type="ChEBI" id="CHEBI:49883"/>
    </cofactor>
</comment>
<evidence type="ECO:0000256" key="4">
    <source>
        <dbReference type="ARBA" id="ARBA00012438"/>
    </source>
</evidence>
<gene>
    <name evidence="17" type="ORF">QNN03_29280</name>
</gene>
<reference evidence="17 18" key="1">
    <citation type="submission" date="2023-05" db="EMBL/GenBank/DDBJ databases">
        <title>Streptomyces fuscus sp. nov., a brown-black pigment producing actinomyces isolated from dry sand of Sea duck farm.</title>
        <authorList>
            <person name="Xie J."/>
            <person name="Shen N."/>
        </authorList>
    </citation>
    <scope>NUCLEOTIDE SEQUENCE [LARGE SCALE GENOMIC DNA]</scope>
    <source>
        <strain evidence="17 18">GXMU-J15</strain>
    </source>
</reference>
<evidence type="ECO:0000256" key="6">
    <source>
        <dbReference type="ARBA" id="ARBA00022485"/>
    </source>
</evidence>
<evidence type="ECO:0000256" key="10">
    <source>
        <dbReference type="ARBA" id="ARBA00022777"/>
    </source>
</evidence>
<keyword evidence="11" id="KW-0408">Iron</keyword>
<keyword evidence="10 17" id="KW-0418">Kinase</keyword>
<feature type="domain" description="Histidine kinase" evidence="16">
    <location>
        <begin position="119"/>
        <end position="202"/>
    </location>
</feature>
<dbReference type="CDD" id="cd16917">
    <property type="entry name" value="HATPase_UhpB-NarQ-NarX-like"/>
    <property type="match status" value="1"/>
</dbReference>
<keyword evidence="7" id="KW-0963">Cytoplasm</keyword>
<dbReference type="InterPro" id="IPR011712">
    <property type="entry name" value="Sig_transdc_His_kin_sub3_dim/P"/>
</dbReference>
<dbReference type="EC" id="2.7.13.3" evidence="4"/>
<dbReference type="RefSeq" id="WP_285436135.1">
    <property type="nucleotide sequence ID" value="NZ_JASJUS010000034.1"/>
</dbReference>
<comment type="catalytic activity">
    <reaction evidence="1">
        <text>ATP + protein L-histidine = ADP + protein N-phospho-L-histidine.</text>
        <dbReference type="EC" id="2.7.13.3"/>
    </reaction>
</comment>
<dbReference type="PROSITE" id="PS50109">
    <property type="entry name" value="HIS_KIN"/>
    <property type="match status" value="1"/>
</dbReference>
<evidence type="ECO:0000256" key="8">
    <source>
        <dbReference type="ARBA" id="ARBA00022679"/>
    </source>
</evidence>
<sequence length="209" mass="21918">MPGVGVEAERARLRRELHDGLGPSLSGIGLCAQALAELLDGSGTDTERALLDRIRAEVALATAEVRRLLDGLAPAALASHGLVEALRRHARSVSPATAVEIVESSLPNLPPPLEATAYRIVTEAVTNVVRHAGARYARVTLAGRRRSLLIGVADDGRGTGRVSPGVGLTSMRQRAEAAGGRFSLRSTPGGGTEVRVRLPLERPRAAQPV</sequence>
<dbReference type="Pfam" id="PF07730">
    <property type="entry name" value="HisKA_3"/>
    <property type="match status" value="1"/>
</dbReference>
<protein>
    <recommendedName>
        <fullName evidence="5">Oxygen sensor histidine kinase NreB</fullName>
        <ecNumber evidence="4">2.7.13.3</ecNumber>
    </recommendedName>
    <alternativeName>
        <fullName evidence="15">Nitrogen regulation protein B</fullName>
    </alternativeName>
</protein>
<keyword evidence="13" id="KW-0411">Iron-sulfur</keyword>
<dbReference type="Pfam" id="PF02518">
    <property type="entry name" value="HATPase_c"/>
    <property type="match status" value="1"/>
</dbReference>
<dbReference type="InterPro" id="IPR050482">
    <property type="entry name" value="Sensor_HK_TwoCompSys"/>
</dbReference>
<comment type="subcellular location">
    <subcellularLocation>
        <location evidence="3">Cytoplasm</location>
    </subcellularLocation>
</comment>
<dbReference type="Gene3D" id="3.30.565.10">
    <property type="entry name" value="Histidine kinase-like ATPase, C-terminal domain"/>
    <property type="match status" value="1"/>
</dbReference>
<keyword evidence="18" id="KW-1185">Reference proteome</keyword>
<dbReference type="PANTHER" id="PTHR24421">
    <property type="entry name" value="NITRATE/NITRITE SENSOR PROTEIN NARX-RELATED"/>
    <property type="match status" value="1"/>
</dbReference>
<evidence type="ECO:0000313" key="18">
    <source>
        <dbReference type="Proteomes" id="UP001241926"/>
    </source>
</evidence>
<comment type="function">
    <text evidence="14">Member of the two-component regulatory system NreB/NreC involved in the control of dissimilatory nitrate/nitrite reduction in response to oxygen. NreB functions as a direct oxygen sensor histidine kinase which is autophosphorylated, in the absence of oxygen, probably at the conserved histidine residue, and transfers its phosphate group probably to a conserved aspartate residue of NreC. NreB/NreC activates the expression of the nitrate (narGHJI) and nitrite (nir) reductase operons, as well as the putative nitrate transporter gene narT.</text>
</comment>
<dbReference type="InterPro" id="IPR005467">
    <property type="entry name" value="His_kinase_dom"/>
</dbReference>
<dbReference type="Proteomes" id="UP001241926">
    <property type="component" value="Unassembled WGS sequence"/>
</dbReference>
<keyword evidence="6" id="KW-0004">4Fe-4S</keyword>
<evidence type="ECO:0000256" key="14">
    <source>
        <dbReference type="ARBA" id="ARBA00024827"/>
    </source>
</evidence>
<name>A0ABT7J6P0_9ACTN</name>
<evidence type="ECO:0000256" key="11">
    <source>
        <dbReference type="ARBA" id="ARBA00023004"/>
    </source>
</evidence>
<evidence type="ECO:0000256" key="15">
    <source>
        <dbReference type="ARBA" id="ARBA00030800"/>
    </source>
</evidence>
<evidence type="ECO:0000256" key="9">
    <source>
        <dbReference type="ARBA" id="ARBA00022723"/>
    </source>
</evidence>